<dbReference type="PANTHER" id="PTHR30466:SF1">
    <property type="entry name" value="FMN REDUCTASE (NADH) RUTF"/>
    <property type="match status" value="1"/>
</dbReference>
<evidence type="ECO:0000313" key="4">
    <source>
        <dbReference type="Proteomes" id="UP000187059"/>
    </source>
</evidence>
<dbReference type="EC" id="1.5.1.-" evidence="3"/>
<keyword evidence="1 3" id="KW-0560">Oxidoreductase</keyword>
<dbReference type="Pfam" id="PF01613">
    <property type="entry name" value="Flavin_Reduct"/>
    <property type="match status" value="1"/>
</dbReference>
<dbReference type="EMBL" id="CP015090">
    <property type="protein sequence ID" value="APZ50560.1"/>
    <property type="molecule type" value="Genomic_DNA"/>
</dbReference>
<sequence length="164" mass="17449">MIPKDQFLKAMGAFPSGVTIVTTTDADGQWRGFTASAFCSVSADPPLVLVCLADSADCHAAFQAAGRWNIHIVDAAHTELAMRFARRGAEKFAGDDFVADAHGIPQLRDAFVTLHCARHACYPGGDHSILVGQVGAAEITDSAPVYYYRRGFHPVAEGAVQAAE</sequence>
<dbReference type="SMART" id="SM00903">
    <property type="entry name" value="Flavin_Reduct"/>
    <property type="match status" value="1"/>
</dbReference>
<evidence type="ECO:0000256" key="1">
    <source>
        <dbReference type="ARBA" id="ARBA00023002"/>
    </source>
</evidence>
<dbReference type="GO" id="GO:0010181">
    <property type="term" value="F:FMN binding"/>
    <property type="evidence" value="ECO:0007669"/>
    <property type="project" value="InterPro"/>
</dbReference>
<geneLocation type="plasmid" evidence="4">
    <name>ppaby2</name>
</geneLocation>
<keyword evidence="3" id="KW-0614">Plasmid</keyword>
<dbReference type="GO" id="GO:0042602">
    <property type="term" value="F:riboflavin reductase (NADPH) activity"/>
    <property type="evidence" value="ECO:0007669"/>
    <property type="project" value="TreeGrafter"/>
</dbReference>
<dbReference type="KEGG" id="paby:Ga0080574_TMP226"/>
<dbReference type="InterPro" id="IPR050268">
    <property type="entry name" value="NADH-dep_flavin_reductase"/>
</dbReference>
<organism evidence="3 4">
    <name type="scientific">Salipiger abyssi</name>
    <dbReference type="NCBI Taxonomy" id="1250539"/>
    <lineage>
        <taxon>Bacteria</taxon>
        <taxon>Pseudomonadati</taxon>
        <taxon>Pseudomonadota</taxon>
        <taxon>Alphaproteobacteria</taxon>
        <taxon>Rhodobacterales</taxon>
        <taxon>Roseobacteraceae</taxon>
        <taxon>Salipiger</taxon>
    </lineage>
</organism>
<dbReference type="Gene3D" id="2.30.110.10">
    <property type="entry name" value="Electron Transport, Fmn-binding Protein, Chain A"/>
    <property type="match status" value="1"/>
</dbReference>
<feature type="domain" description="Flavin reductase like" evidence="2">
    <location>
        <begin position="11"/>
        <end position="154"/>
    </location>
</feature>
<accession>A0A1P8UMG3</accession>
<dbReference type="OrthoDB" id="9792858at2"/>
<proteinExistence type="predicted"/>
<evidence type="ECO:0000259" key="2">
    <source>
        <dbReference type="SMART" id="SM00903"/>
    </source>
</evidence>
<protein>
    <submittedName>
        <fullName evidence="3">Flavin reductase ActVB</fullName>
        <ecNumber evidence="3">1.5.1.-</ecNumber>
    </submittedName>
</protein>
<dbReference type="GO" id="GO:0006208">
    <property type="term" value="P:pyrimidine nucleobase catabolic process"/>
    <property type="evidence" value="ECO:0007669"/>
    <property type="project" value="TreeGrafter"/>
</dbReference>
<dbReference type="RefSeq" id="WP_076694336.1">
    <property type="nucleotide sequence ID" value="NZ_CP015090.1"/>
</dbReference>
<gene>
    <name evidence="3" type="ORF">Ga0080574_TMP226</name>
</gene>
<reference evidence="3 4" key="1">
    <citation type="submission" date="2016-04" db="EMBL/GenBank/DDBJ databases">
        <title>Deep-sea bacteria in the southern Pacific.</title>
        <authorList>
            <person name="Tang K."/>
        </authorList>
    </citation>
    <scope>NUCLEOTIDE SEQUENCE [LARGE SCALE GENOMIC DNA]</scope>
    <source>
        <strain evidence="3 4">JLT2014</strain>
        <plasmid evidence="4">ppaby2</plasmid>
    </source>
</reference>
<name>A0A1P8UMG3_9RHOB</name>
<dbReference type="PANTHER" id="PTHR30466">
    <property type="entry name" value="FLAVIN REDUCTASE"/>
    <property type="match status" value="1"/>
</dbReference>
<dbReference type="InterPro" id="IPR002563">
    <property type="entry name" value="Flavin_Rdtase-like_dom"/>
</dbReference>
<dbReference type="Proteomes" id="UP000187059">
    <property type="component" value="Plasmid pPABY2"/>
</dbReference>
<dbReference type="InterPro" id="IPR012349">
    <property type="entry name" value="Split_barrel_FMN-bd"/>
</dbReference>
<evidence type="ECO:0000313" key="3">
    <source>
        <dbReference type="EMBL" id="APZ50560.1"/>
    </source>
</evidence>
<dbReference type="AlphaFoldDB" id="A0A1P8UMG3"/>
<keyword evidence="4" id="KW-1185">Reference proteome</keyword>
<dbReference type="SUPFAM" id="SSF50475">
    <property type="entry name" value="FMN-binding split barrel"/>
    <property type="match status" value="1"/>
</dbReference>